<sequence>MHIGNRKFNWRQFLIGILLYKFPGNFPARIFEVNKKATKLLFGGLVVD</sequence>
<proteinExistence type="predicted"/>
<gene>
    <name evidence="1" type="ordered locus">EAE_13420</name>
</gene>
<evidence type="ECO:0000313" key="2">
    <source>
        <dbReference type="Proteomes" id="UP000008881"/>
    </source>
</evidence>
<dbReference type="AlphaFoldDB" id="A0A0H3FPT3"/>
<organism evidence="1 2">
    <name type="scientific">Klebsiella aerogenes (strain ATCC 13048 / DSM 30053 / CCUG 1429 / JCM 1235 / KCTC 2190 / NBRC 13534 / NCIMB 10102 / NCTC 10006 / CDC 819-56)</name>
    <name type="common">Enterobacter aerogenes</name>
    <dbReference type="NCBI Taxonomy" id="1028307"/>
    <lineage>
        <taxon>Bacteria</taxon>
        <taxon>Pseudomonadati</taxon>
        <taxon>Pseudomonadota</taxon>
        <taxon>Gammaproteobacteria</taxon>
        <taxon>Enterobacterales</taxon>
        <taxon>Enterobacteriaceae</taxon>
        <taxon>Klebsiella/Raoultella group</taxon>
        <taxon>Klebsiella</taxon>
    </lineage>
</organism>
<dbReference type="Proteomes" id="UP000008881">
    <property type="component" value="Chromosome"/>
</dbReference>
<reference evidence="1 2" key="1">
    <citation type="journal article" date="2012" name="J. Bacteriol.">
        <title>Complete genome sequence of Enterobacter aerogenes KCTC 2190.</title>
        <authorList>
            <person name="Shin S.H."/>
            <person name="Kim S."/>
            <person name="Kim J.Y."/>
            <person name="Lee S."/>
            <person name="Um Y."/>
            <person name="Oh M.K."/>
            <person name="Kim Y.R."/>
            <person name="Lee J."/>
            <person name="Yang K.S."/>
        </authorList>
    </citation>
    <scope>NUCLEOTIDE SEQUENCE [LARGE SCALE GENOMIC DNA]</scope>
    <source>
        <strain evidence="1 2">KCTC 2190</strain>
    </source>
</reference>
<dbReference type="PATRIC" id="fig|1028307.3.peg.2678"/>
<dbReference type="EMBL" id="CP002824">
    <property type="protein sequence ID" value="AEG97598.1"/>
    <property type="molecule type" value="Genomic_DNA"/>
</dbReference>
<accession>A0A0H3FPT3</accession>
<evidence type="ECO:0000313" key="1">
    <source>
        <dbReference type="EMBL" id="AEG97598.1"/>
    </source>
</evidence>
<dbReference type="HOGENOM" id="CLU_3152325_0_0_6"/>
<keyword evidence="2" id="KW-1185">Reference proteome</keyword>
<dbReference type="KEGG" id="eae:EAE_13420"/>
<name>A0A0H3FPT3_KLEAK</name>
<protein>
    <submittedName>
        <fullName evidence="1">Uncharacterized protein</fullName>
    </submittedName>
</protein>